<dbReference type="GO" id="GO:0051082">
    <property type="term" value="F:unfolded protein binding"/>
    <property type="evidence" value="ECO:0007669"/>
    <property type="project" value="InterPro"/>
</dbReference>
<evidence type="ECO:0000256" key="2">
    <source>
        <dbReference type="ARBA" id="ARBA00022448"/>
    </source>
</evidence>
<comment type="similarity">
    <text evidence="1 5">Belongs to the SecB family.</text>
</comment>
<evidence type="ECO:0000256" key="5">
    <source>
        <dbReference type="HAMAP-Rule" id="MF_00821"/>
    </source>
</evidence>
<keyword evidence="2 5" id="KW-0813">Transport</keyword>
<comment type="function">
    <text evidence="5">One of the proteins required for the normal export of preproteins out of the cell cytoplasm. It is a molecular chaperone that binds to a subset of precursor proteins, maintaining them in a translocation-competent state. It also specifically binds to its receptor SecA.</text>
</comment>
<dbReference type="InterPro" id="IPR003708">
    <property type="entry name" value="SecB"/>
</dbReference>
<dbReference type="PANTHER" id="PTHR36918:SF1">
    <property type="entry name" value="PROTEIN-EXPORT PROTEIN SECB"/>
    <property type="match status" value="1"/>
</dbReference>
<dbReference type="OrthoDB" id="9795145at2"/>
<keyword evidence="5" id="KW-0143">Chaperone</keyword>
<dbReference type="GO" id="GO:0006457">
    <property type="term" value="P:protein folding"/>
    <property type="evidence" value="ECO:0007669"/>
    <property type="project" value="UniProtKB-UniRule"/>
</dbReference>
<keyword evidence="5" id="KW-0963">Cytoplasm</keyword>
<protein>
    <recommendedName>
        <fullName evidence="5">Protein-export protein SecB</fullName>
    </recommendedName>
</protein>
<dbReference type="PRINTS" id="PR01594">
    <property type="entry name" value="SECBCHAPRONE"/>
</dbReference>
<evidence type="ECO:0000256" key="4">
    <source>
        <dbReference type="ARBA" id="ARBA00023010"/>
    </source>
</evidence>
<comment type="subunit">
    <text evidence="5">Homotetramer, a dimer of dimers. One homotetramer interacts with 1 SecA dimer.</text>
</comment>
<comment type="subcellular location">
    <subcellularLocation>
        <location evidence="5">Cytoplasm</location>
    </subcellularLocation>
</comment>
<dbReference type="RefSeq" id="WP_132970780.1">
    <property type="nucleotide sequence ID" value="NZ_SMFX01000001.1"/>
</dbReference>
<gene>
    <name evidence="5" type="primary">secB</name>
    <name evidence="6" type="ORF">DFR30_0068</name>
</gene>
<evidence type="ECO:0000313" key="6">
    <source>
        <dbReference type="EMBL" id="TCK16849.1"/>
    </source>
</evidence>
<dbReference type="Proteomes" id="UP000295707">
    <property type="component" value="Unassembled WGS sequence"/>
</dbReference>
<dbReference type="NCBIfam" id="TIGR00809">
    <property type="entry name" value="secB"/>
    <property type="match status" value="1"/>
</dbReference>
<accession>A0A4R1HCA7</accession>
<dbReference type="GO" id="GO:0051262">
    <property type="term" value="P:protein tetramerization"/>
    <property type="evidence" value="ECO:0007669"/>
    <property type="project" value="InterPro"/>
</dbReference>
<dbReference type="SUPFAM" id="SSF54611">
    <property type="entry name" value="SecB-like"/>
    <property type="match status" value="1"/>
</dbReference>
<keyword evidence="3 5" id="KW-0653">Protein transport</keyword>
<dbReference type="Gene3D" id="3.10.420.10">
    <property type="entry name" value="SecB-like"/>
    <property type="match status" value="1"/>
</dbReference>
<dbReference type="NCBIfam" id="NF004393">
    <property type="entry name" value="PRK05751.1-4"/>
    <property type="match status" value="1"/>
</dbReference>
<reference evidence="6 7" key="1">
    <citation type="submission" date="2019-03" db="EMBL/GenBank/DDBJ databases">
        <title>Genomic Encyclopedia of Type Strains, Phase IV (KMG-IV): sequencing the most valuable type-strain genomes for metagenomic binning, comparative biology and taxonomic classification.</title>
        <authorList>
            <person name="Goeker M."/>
        </authorList>
    </citation>
    <scope>NUCLEOTIDE SEQUENCE [LARGE SCALE GENOMIC DNA]</scope>
    <source>
        <strain evidence="6 7">DSM 19610</strain>
    </source>
</reference>
<dbReference type="InterPro" id="IPR035958">
    <property type="entry name" value="SecB-like_sf"/>
</dbReference>
<keyword evidence="7" id="KW-1185">Reference proteome</keyword>
<proteinExistence type="inferred from homology"/>
<comment type="caution">
    <text evidence="6">The sequence shown here is derived from an EMBL/GenBank/DDBJ whole genome shotgun (WGS) entry which is preliminary data.</text>
</comment>
<dbReference type="EMBL" id="SMFX01000001">
    <property type="protein sequence ID" value="TCK16849.1"/>
    <property type="molecule type" value="Genomic_DNA"/>
</dbReference>
<keyword evidence="4 5" id="KW-0811">Translocation</keyword>
<name>A0A4R1HCA7_9GAMM</name>
<evidence type="ECO:0000313" key="7">
    <source>
        <dbReference type="Proteomes" id="UP000295707"/>
    </source>
</evidence>
<dbReference type="AlphaFoldDB" id="A0A4R1HCA7"/>
<dbReference type="GO" id="GO:0005737">
    <property type="term" value="C:cytoplasm"/>
    <property type="evidence" value="ECO:0007669"/>
    <property type="project" value="UniProtKB-SubCell"/>
</dbReference>
<dbReference type="Pfam" id="PF02556">
    <property type="entry name" value="SecB"/>
    <property type="match status" value="1"/>
</dbReference>
<evidence type="ECO:0000256" key="1">
    <source>
        <dbReference type="ARBA" id="ARBA00009990"/>
    </source>
</evidence>
<dbReference type="PANTHER" id="PTHR36918">
    <property type="match status" value="1"/>
</dbReference>
<dbReference type="HAMAP" id="MF_00821">
    <property type="entry name" value="SecB"/>
    <property type="match status" value="1"/>
</dbReference>
<evidence type="ECO:0000256" key="3">
    <source>
        <dbReference type="ARBA" id="ARBA00022927"/>
    </source>
</evidence>
<sequence length="160" mass="17903">MTEENHPNTSSEDAPEFSILRTYLKDASFEIPNAPQVFTEDWKPDINLQLNTEVSTVDTDLFEVVLRVTVTAKLGDRTAFLAEIQQAGIFTLKSFDETQKGHMLGAYCPNTLFPFAREAISDLVIKGGFPQLLLAPINFDVLYAQNIDQISAQVDDKHSH</sequence>
<dbReference type="GO" id="GO:0015031">
    <property type="term" value="P:protein transport"/>
    <property type="evidence" value="ECO:0007669"/>
    <property type="project" value="UniProtKB-UniRule"/>
</dbReference>
<organism evidence="6 7">
    <name type="scientific">Thiogranum longum</name>
    <dbReference type="NCBI Taxonomy" id="1537524"/>
    <lineage>
        <taxon>Bacteria</taxon>
        <taxon>Pseudomonadati</taxon>
        <taxon>Pseudomonadota</taxon>
        <taxon>Gammaproteobacteria</taxon>
        <taxon>Chromatiales</taxon>
        <taxon>Ectothiorhodospiraceae</taxon>
        <taxon>Thiogranum</taxon>
    </lineage>
</organism>